<evidence type="ECO:0000313" key="4">
    <source>
        <dbReference type="Proteomes" id="UP000599391"/>
    </source>
</evidence>
<dbReference type="GO" id="GO:0016758">
    <property type="term" value="F:hexosyltransferase activity"/>
    <property type="evidence" value="ECO:0007669"/>
    <property type="project" value="TreeGrafter"/>
</dbReference>
<dbReference type="CDD" id="cd06533">
    <property type="entry name" value="Glyco_transf_WecG_TagA"/>
    <property type="match status" value="1"/>
</dbReference>
<evidence type="ECO:0000256" key="2">
    <source>
        <dbReference type="ARBA" id="ARBA00022679"/>
    </source>
</evidence>
<dbReference type="Proteomes" id="UP000599391">
    <property type="component" value="Unassembled WGS sequence"/>
</dbReference>
<accession>A0A8J7L3P6</accession>
<keyword evidence="2" id="KW-0808">Transferase</keyword>
<dbReference type="RefSeq" id="WP_214437408.1">
    <property type="nucleotide sequence ID" value="NZ_JAECZB010000002.1"/>
</dbReference>
<keyword evidence="1" id="KW-0328">Glycosyltransferase</keyword>
<dbReference type="PANTHER" id="PTHR34136">
    <property type="match status" value="1"/>
</dbReference>
<proteinExistence type="predicted"/>
<organism evidence="3 4">
    <name type="scientific">Atlanticothrix silvestris CENA357</name>
    <dbReference type="NCBI Taxonomy" id="1725252"/>
    <lineage>
        <taxon>Bacteria</taxon>
        <taxon>Bacillati</taxon>
        <taxon>Cyanobacteriota</taxon>
        <taxon>Cyanophyceae</taxon>
        <taxon>Nostocales</taxon>
        <taxon>Nodulariaceae</taxon>
        <taxon>Atlanticothrix</taxon>
        <taxon>Atlanticothrix silvestris</taxon>
    </lineage>
</organism>
<sequence length="265" mass="29848">MVGGVFLPAQKVLDFPITALRFEDQIQAIMKWAIARASKTVCVANVHMLMEAHWNPDFGSVLQSADIVTPDGMPLVWMMRRMGARYQDRVAGMDIFLALCQQAQAQDLSIFCVGSQTEILSRMRKRLEQEFPQLKIAAMEPLPFRPLTEIEDEALINKINSSGAGIVLVSLGCPKQENWMAQHKGKIHAVMIGLGGVFPVYAGIKKRAPQVIRDLGMEWLYRWIQEPRRLWHRYATTIPPFIWLATKQLLSSSRLAGVFLNGTGD</sequence>
<evidence type="ECO:0000313" key="3">
    <source>
        <dbReference type="EMBL" id="MBH8551092.1"/>
    </source>
</evidence>
<dbReference type="PANTHER" id="PTHR34136:SF1">
    <property type="entry name" value="UDP-N-ACETYL-D-MANNOSAMINURONIC ACID TRANSFERASE"/>
    <property type="match status" value="1"/>
</dbReference>
<dbReference type="NCBIfam" id="TIGR00696">
    <property type="entry name" value="wecG_tagA_cpsF"/>
    <property type="match status" value="1"/>
</dbReference>
<name>A0A8J7L3P6_9CYAN</name>
<dbReference type="InterPro" id="IPR004629">
    <property type="entry name" value="WecG_TagA_CpsF"/>
</dbReference>
<comment type="caution">
    <text evidence="3">The sequence shown here is derived from an EMBL/GenBank/DDBJ whole genome shotgun (WGS) entry which is preliminary data.</text>
</comment>
<dbReference type="EMBL" id="JAECZB010000002">
    <property type="protein sequence ID" value="MBH8551092.1"/>
    <property type="molecule type" value="Genomic_DNA"/>
</dbReference>
<dbReference type="Pfam" id="PF03808">
    <property type="entry name" value="Glyco_tran_WecG"/>
    <property type="match status" value="1"/>
</dbReference>
<dbReference type="AlphaFoldDB" id="A0A8J7L3P6"/>
<gene>
    <name evidence="3" type="ORF">I8751_01545</name>
</gene>
<protein>
    <submittedName>
        <fullName evidence="3">WecB/TagA/CpsF family glycosyltransferase</fullName>
    </submittedName>
</protein>
<reference evidence="3 4" key="1">
    <citation type="journal article" date="2021" name="Int. J. Syst. Evol. Microbiol.">
        <title>Amazonocrinis nigriterrae gen. nov., sp. nov., Atlanticothrix silvestris gen. nov., sp. nov. and Dendronalium phyllosphericum gen. nov., sp. nov., nostocacean cyanobacteria from Brazilian environments.</title>
        <authorList>
            <person name="Alvarenga D.O."/>
            <person name="Andreote A.P.D."/>
            <person name="Branco L.H.Z."/>
            <person name="Delbaje E."/>
            <person name="Cruz R.B."/>
            <person name="Varani A.M."/>
            <person name="Fiore M.F."/>
        </authorList>
    </citation>
    <scope>NUCLEOTIDE SEQUENCE [LARGE SCALE GENOMIC DNA]</scope>
    <source>
        <strain evidence="3 4">CENA357</strain>
    </source>
</reference>
<evidence type="ECO:0000256" key="1">
    <source>
        <dbReference type="ARBA" id="ARBA00022676"/>
    </source>
</evidence>
<keyword evidence="4" id="KW-1185">Reference proteome</keyword>